<dbReference type="AlphaFoldDB" id="A0AAE3UID2"/>
<dbReference type="EMBL" id="JASJOU010000015">
    <property type="protein sequence ID" value="MDJ1505246.1"/>
    <property type="molecule type" value="Genomic_DNA"/>
</dbReference>
<proteinExistence type="predicted"/>
<name>A0AAE3UID2_9BACT</name>
<protein>
    <submittedName>
        <fullName evidence="1">Uncharacterized protein</fullName>
    </submittedName>
</protein>
<gene>
    <name evidence="1" type="ORF">QNI22_31615</name>
</gene>
<sequence>MSHPITIYASEFSLSAQDYEFTYQKELTRKLDSIGDDFFNQQLINEIILWKVNRYALLSDQTLSLVNQIDSTGSDIDLAKTHTVLAALLKSKGGTASNGIRYPALS</sequence>
<evidence type="ECO:0000313" key="2">
    <source>
        <dbReference type="Proteomes" id="UP001232063"/>
    </source>
</evidence>
<dbReference type="RefSeq" id="WP_314517142.1">
    <property type="nucleotide sequence ID" value="NZ_JASJOU010000015.1"/>
</dbReference>
<dbReference type="Proteomes" id="UP001232063">
    <property type="component" value="Unassembled WGS sequence"/>
</dbReference>
<reference evidence="1" key="1">
    <citation type="submission" date="2023-05" db="EMBL/GenBank/DDBJ databases">
        <authorList>
            <person name="Zhang X."/>
        </authorList>
    </citation>
    <scope>NUCLEOTIDE SEQUENCE</scope>
    <source>
        <strain evidence="1">BD1B2-1</strain>
    </source>
</reference>
<keyword evidence="2" id="KW-1185">Reference proteome</keyword>
<comment type="caution">
    <text evidence="1">The sequence shown here is derived from an EMBL/GenBank/DDBJ whole genome shotgun (WGS) entry which is preliminary data.</text>
</comment>
<evidence type="ECO:0000313" key="1">
    <source>
        <dbReference type="EMBL" id="MDJ1505246.1"/>
    </source>
</evidence>
<accession>A0AAE3UID2</accession>
<organism evidence="1 2">
    <name type="scientific">Xanthocytophaga agilis</name>
    <dbReference type="NCBI Taxonomy" id="3048010"/>
    <lineage>
        <taxon>Bacteria</taxon>
        <taxon>Pseudomonadati</taxon>
        <taxon>Bacteroidota</taxon>
        <taxon>Cytophagia</taxon>
        <taxon>Cytophagales</taxon>
        <taxon>Rhodocytophagaceae</taxon>
        <taxon>Xanthocytophaga</taxon>
    </lineage>
</organism>